<dbReference type="EMBL" id="UINC01092280">
    <property type="protein sequence ID" value="SVC45724.1"/>
    <property type="molecule type" value="Genomic_DNA"/>
</dbReference>
<name>A0A382M9Q0_9ZZZZ</name>
<organism evidence="3">
    <name type="scientific">marine metagenome</name>
    <dbReference type="NCBI Taxonomy" id="408172"/>
    <lineage>
        <taxon>unclassified sequences</taxon>
        <taxon>metagenomes</taxon>
        <taxon>ecological metagenomes</taxon>
    </lineage>
</organism>
<dbReference type="PANTHER" id="PTHR32338:SF10">
    <property type="entry name" value="N-ACETYL-GAMMA-GLUTAMYL-PHOSPHATE REDUCTASE, CHLOROPLASTIC-RELATED"/>
    <property type="match status" value="1"/>
</dbReference>
<dbReference type="AlphaFoldDB" id="A0A382M9Q0"/>
<protein>
    <recommendedName>
        <fullName evidence="2">Semialdehyde dehydrogenase NAD-binding domain-containing protein</fullName>
    </recommendedName>
</protein>
<dbReference type="Pfam" id="PF01118">
    <property type="entry name" value="Semialdhyde_dh"/>
    <property type="match status" value="1"/>
</dbReference>
<dbReference type="InterPro" id="IPR000534">
    <property type="entry name" value="Semialdehyde_DH_NAD-bd"/>
</dbReference>
<accession>A0A382M9Q0</accession>
<feature type="non-terminal residue" evidence="3">
    <location>
        <position position="88"/>
    </location>
</feature>
<reference evidence="3" key="1">
    <citation type="submission" date="2018-05" db="EMBL/GenBank/DDBJ databases">
        <authorList>
            <person name="Lanie J.A."/>
            <person name="Ng W.-L."/>
            <person name="Kazmierczak K.M."/>
            <person name="Andrzejewski T.M."/>
            <person name="Davidsen T.M."/>
            <person name="Wayne K.J."/>
            <person name="Tettelin H."/>
            <person name="Glass J.I."/>
            <person name="Rusch D."/>
            <person name="Podicherti R."/>
            <person name="Tsui H.-C.T."/>
            <person name="Winkler M.E."/>
        </authorList>
    </citation>
    <scope>NUCLEOTIDE SEQUENCE</scope>
</reference>
<dbReference type="GO" id="GO:0006526">
    <property type="term" value="P:L-arginine biosynthetic process"/>
    <property type="evidence" value="ECO:0007669"/>
    <property type="project" value="UniProtKB-KW"/>
</dbReference>
<proteinExistence type="predicted"/>
<keyword evidence="1" id="KW-0028">Amino-acid biosynthesis</keyword>
<dbReference type="SMART" id="SM00859">
    <property type="entry name" value="Semialdhyde_dh"/>
    <property type="match status" value="1"/>
</dbReference>
<dbReference type="CDD" id="cd17895">
    <property type="entry name" value="AGPR_1_N"/>
    <property type="match status" value="1"/>
</dbReference>
<evidence type="ECO:0000313" key="3">
    <source>
        <dbReference type="EMBL" id="SVC45724.1"/>
    </source>
</evidence>
<feature type="domain" description="Semialdehyde dehydrogenase NAD-binding" evidence="2">
    <location>
        <begin position="4"/>
        <end position="84"/>
    </location>
</feature>
<evidence type="ECO:0000256" key="1">
    <source>
        <dbReference type="ARBA" id="ARBA00022571"/>
    </source>
</evidence>
<keyword evidence="1" id="KW-0055">Arginine biosynthesis</keyword>
<dbReference type="PANTHER" id="PTHR32338">
    <property type="entry name" value="N-ACETYL-GAMMA-GLUTAMYL-PHOSPHATE REDUCTASE, CHLOROPLASTIC-RELATED-RELATED"/>
    <property type="match status" value="1"/>
</dbReference>
<gene>
    <name evidence="3" type="ORF">METZ01_LOCUS298578</name>
</gene>
<dbReference type="Gene3D" id="3.40.50.720">
    <property type="entry name" value="NAD(P)-binding Rossmann-like Domain"/>
    <property type="match status" value="1"/>
</dbReference>
<dbReference type="InterPro" id="IPR036291">
    <property type="entry name" value="NAD(P)-bd_dom_sf"/>
</dbReference>
<dbReference type="GO" id="GO:0016620">
    <property type="term" value="F:oxidoreductase activity, acting on the aldehyde or oxo group of donors, NAD or NADP as acceptor"/>
    <property type="evidence" value="ECO:0007669"/>
    <property type="project" value="InterPro"/>
</dbReference>
<dbReference type="SUPFAM" id="SSF51735">
    <property type="entry name" value="NAD(P)-binding Rossmann-fold domains"/>
    <property type="match status" value="1"/>
</dbReference>
<dbReference type="InterPro" id="IPR050085">
    <property type="entry name" value="AGPR"/>
</dbReference>
<sequence>MKIKVGIINVTGYAGSELARILHNHKNVEIVEVTGRSQAGNHIAQAFPHLADIDLQIEKSITKKCDVIFSGLPHAASAEQIKTYFNDD</sequence>
<evidence type="ECO:0000259" key="2">
    <source>
        <dbReference type="SMART" id="SM00859"/>
    </source>
</evidence>
<dbReference type="GO" id="GO:0051287">
    <property type="term" value="F:NAD binding"/>
    <property type="evidence" value="ECO:0007669"/>
    <property type="project" value="InterPro"/>
</dbReference>